<sequence>MALDAVVSPDGTRDLDPRAELEELRKEVALLRVALVHARTSDEPLPPALRPALARALLALRG</sequence>
<accession>A0A1M6UUC8</accession>
<dbReference type="STRING" id="1848.SAMN05443637_11112"/>
<proteinExistence type="predicted"/>
<name>A0A1M6UUC8_PSETH</name>
<dbReference type="RefSeq" id="WP_143172173.1">
    <property type="nucleotide sequence ID" value="NZ_FRAP01000011.1"/>
</dbReference>
<dbReference type="Proteomes" id="UP000184363">
    <property type="component" value="Unassembled WGS sequence"/>
</dbReference>
<dbReference type="EMBL" id="FRAP01000011">
    <property type="protein sequence ID" value="SHK72711.1"/>
    <property type="molecule type" value="Genomic_DNA"/>
</dbReference>
<protein>
    <submittedName>
        <fullName evidence="1">Uncharacterized protein</fullName>
    </submittedName>
</protein>
<keyword evidence="2" id="KW-1185">Reference proteome</keyword>
<organism evidence="1 2">
    <name type="scientific">Pseudonocardia thermophila</name>
    <dbReference type="NCBI Taxonomy" id="1848"/>
    <lineage>
        <taxon>Bacteria</taxon>
        <taxon>Bacillati</taxon>
        <taxon>Actinomycetota</taxon>
        <taxon>Actinomycetes</taxon>
        <taxon>Pseudonocardiales</taxon>
        <taxon>Pseudonocardiaceae</taxon>
        <taxon>Pseudonocardia</taxon>
    </lineage>
</organism>
<evidence type="ECO:0000313" key="1">
    <source>
        <dbReference type="EMBL" id="SHK72711.1"/>
    </source>
</evidence>
<evidence type="ECO:0000313" key="2">
    <source>
        <dbReference type="Proteomes" id="UP000184363"/>
    </source>
</evidence>
<dbReference type="AlphaFoldDB" id="A0A1M6UUC8"/>
<gene>
    <name evidence="1" type="ORF">SAMN05443637_11112</name>
</gene>
<reference evidence="1 2" key="1">
    <citation type="submission" date="2016-11" db="EMBL/GenBank/DDBJ databases">
        <authorList>
            <person name="Jaros S."/>
            <person name="Januszkiewicz K."/>
            <person name="Wedrychowicz H."/>
        </authorList>
    </citation>
    <scope>NUCLEOTIDE SEQUENCE [LARGE SCALE GENOMIC DNA]</scope>
    <source>
        <strain evidence="1 2">DSM 43832</strain>
    </source>
</reference>